<dbReference type="GO" id="GO:0003677">
    <property type="term" value="F:DNA binding"/>
    <property type="evidence" value="ECO:0007669"/>
    <property type="project" value="UniProtKB-KW"/>
</dbReference>
<evidence type="ECO:0000256" key="3">
    <source>
        <dbReference type="ARBA" id="ARBA00023163"/>
    </source>
</evidence>
<dbReference type="Proteomes" id="UP000244649">
    <property type="component" value="Unassembled WGS sequence"/>
</dbReference>
<dbReference type="PROSITE" id="PS50043">
    <property type="entry name" value="HTH_LUXR_2"/>
    <property type="match status" value="1"/>
</dbReference>
<name>A0A2T7WBW4_MICTE</name>
<keyword evidence="1" id="KW-0805">Transcription regulation</keyword>
<organism evidence="5 6">
    <name type="scientific">Microbacterium testaceum</name>
    <name type="common">Aureobacterium testaceum</name>
    <name type="synonym">Brevibacterium testaceum</name>
    <dbReference type="NCBI Taxonomy" id="2033"/>
    <lineage>
        <taxon>Bacteria</taxon>
        <taxon>Bacillati</taxon>
        <taxon>Actinomycetota</taxon>
        <taxon>Actinomycetes</taxon>
        <taxon>Micrococcales</taxon>
        <taxon>Microbacteriaceae</taxon>
        <taxon>Microbacterium</taxon>
    </lineage>
</organism>
<dbReference type="GO" id="GO:0006355">
    <property type="term" value="P:regulation of DNA-templated transcription"/>
    <property type="evidence" value="ECO:0007669"/>
    <property type="project" value="InterPro"/>
</dbReference>
<evidence type="ECO:0000313" key="5">
    <source>
        <dbReference type="EMBL" id="PVE68155.1"/>
    </source>
</evidence>
<proteinExistence type="predicted"/>
<dbReference type="AlphaFoldDB" id="A0A2T7WBW4"/>
<comment type="caution">
    <text evidence="5">The sequence shown here is derived from an EMBL/GenBank/DDBJ whole genome shotgun (WGS) entry which is preliminary data.</text>
</comment>
<dbReference type="CDD" id="cd06170">
    <property type="entry name" value="LuxR_C_like"/>
    <property type="match status" value="1"/>
</dbReference>
<dbReference type="SUPFAM" id="SSF46894">
    <property type="entry name" value="C-terminal effector domain of the bipartite response regulators"/>
    <property type="match status" value="1"/>
</dbReference>
<dbReference type="PANTHER" id="PTHR44688:SF16">
    <property type="entry name" value="DNA-BINDING TRANSCRIPTIONAL ACTIVATOR DEVR_DOSR"/>
    <property type="match status" value="1"/>
</dbReference>
<dbReference type="SMART" id="SM00421">
    <property type="entry name" value="HTH_LUXR"/>
    <property type="match status" value="1"/>
</dbReference>
<keyword evidence="2" id="KW-0238">DNA-binding</keyword>
<dbReference type="EMBL" id="QDFT01000030">
    <property type="protein sequence ID" value="PVE68155.1"/>
    <property type="molecule type" value="Genomic_DNA"/>
</dbReference>
<evidence type="ECO:0000313" key="6">
    <source>
        <dbReference type="Proteomes" id="UP000244649"/>
    </source>
</evidence>
<dbReference type="Gene3D" id="1.10.10.10">
    <property type="entry name" value="Winged helix-like DNA-binding domain superfamily/Winged helix DNA-binding domain"/>
    <property type="match status" value="1"/>
</dbReference>
<dbReference type="PANTHER" id="PTHR44688">
    <property type="entry name" value="DNA-BINDING TRANSCRIPTIONAL ACTIVATOR DEVR_DOSR"/>
    <property type="match status" value="1"/>
</dbReference>
<sequence>MTPWPRRDDEDPAPIVELRRGAAAGPRPPGNVRRAAADIGGSRHFDPPLRAAALATSARLIPGRGVPLARHLSVLAECRPPTAPRVWTDVEALTAASCYAARARRDALSGGADIVRGNFDGVRLLRPAQLSPTARSQLYAAVGEYCSAAGRPQMGARFGAEALLFADTPGLRYRALSVMALARALNGEVHLAETTVDEASTLFRENGWDEAEAAYAEMLARGTIAVVRMDVEGLERVAARLRSAHGDDAYALFSADAFEVGASMFTQDFGTALAAARNLLLSGRRRSSHRMLRYLVVSVMSDLMIAHGDHLGALDLLRPYESPEGHGACFAMQRSAALLALGREQELLAGTDECVSADLDHCLRTLVPVLARRAIALLRTGNERGARESMRTALLLVARNGMSAAPFSMLPRTETAALVGDALRSHPEVVGTLAPVLQKLDLVTAGDERVASPVALTPRERELAVLLRSRRTTSEIALARGVSVNTIKSQLRSIYRKLEVTTRVEAARRLDEIDV</sequence>
<gene>
    <name evidence="5" type="ORF">DC432_11760</name>
</gene>
<dbReference type="InterPro" id="IPR036388">
    <property type="entry name" value="WH-like_DNA-bd_sf"/>
</dbReference>
<reference evidence="5 6" key="1">
    <citation type="submission" date="2018-04" db="EMBL/GenBank/DDBJ databases">
        <authorList>
            <person name="Go L.Y."/>
            <person name="Mitchell J.A."/>
        </authorList>
    </citation>
    <scope>NUCLEOTIDE SEQUENCE [LARGE SCALE GENOMIC DNA]</scope>
    <source>
        <strain evidence="5 6">TPD7010</strain>
    </source>
</reference>
<dbReference type="Pfam" id="PF00196">
    <property type="entry name" value="GerE"/>
    <property type="match status" value="1"/>
</dbReference>
<keyword evidence="3" id="KW-0804">Transcription</keyword>
<accession>A0A2T7WBW4</accession>
<protein>
    <recommendedName>
        <fullName evidence="4">HTH luxR-type domain-containing protein</fullName>
    </recommendedName>
</protein>
<dbReference type="InterPro" id="IPR000792">
    <property type="entry name" value="Tscrpt_reg_LuxR_C"/>
</dbReference>
<evidence type="ECO:0000256" key="2">
    <source>
        <dbReference type="ARBA" id="ARBA00023125"/>
    </source>
</evidence>
<dbReference type="InterPro" id="IPR016032">
    <property type="entry name" value="Sig_transdc_resp-reg_C-effctor"/>
</dbReference>
<evidence type="ECO:0000259" key="4">
    <source>
        <dbReference type="PROSITE" id="PS50043"/>
    </source>
</evidence>
<evidence type="ECO:0000256" key="1">
    <source>
        <dbReference type="ARBA" id="ARBA00023015"/>
    </source>
</evidence>
<feature type="domain" description="HTH luxR-type" evidence="4">
    <location>
        <begin position="449"/>
        <end position="514"/>
    </location>
</feature>
<dbReference type="RefSeq" id="WP_116538052.1">
    <property type="nucleotide sequence ID" value="NZ_QDFT01000030.1"/>
</dbReference>